<dbReference type="PANTHER" id="PTHR22744">
    <property type="entry name" value="HELIX LOOP HELIX PROTEIN 21-RELATED"/>
    <property type="match status" value="1"/>
</dbReference>
<dbReference type="EMBL" id="BTRK01000005">
    <property type="protein sequence ID" value="GMR55421.1"/>
    <property type="molecule type" value="Genomic_DNA"/>
</dbReference>
<evidence type="ECO:0000313" key="2">
    <source>
        <dbReference type="Proteomes" id="UP001328107"/>
    </source>
</evidence>
<dbReference type="AlphaFoldDB" id="A0AAN5D2Z2"/>
<keyword evidence="2" id="KW-1185">Reference proteome</keyword>
<protein>
    <recommendedName>
        <fullName evidence="3">BTB domain-containing protein</fullName>
    </recommendedName>
</protein>
<dbReference type="InterPro" id="IPR011333">
    <property type="entry name" value="SKP1/BTB/POZ_sf"/>
</dbReference>
<reference evidence="2" key="1">
    <citation type="submission" date="2022-10" db="EMBL/GenBank/DDBJ databases">
        <title>Genome assembly of Pristionchus species.</title>
        <authorList>
            <person name="Yoshida K."/>
            <person name="Sommer R.J."/>
        </authorList>
    </citation>
    <scope>NUCLEOTIDE SEQUENCE [LARGE SCALE GENOMIC DNA]</scope>
    <source>
        <strain evidence="2">RS5460</strain>
    </source>
</reference>
<dbReference type="PANTHER" id="PTHR22744:SF14">
    <property type="entry name" value="BTB DOMAIN-CONTAINING PROTEIN-RELATED"/>
    <property type="match status" value="1"/>
</dbReference>
<accession>A0AAN5D2Z2</accession>
<evidence type="ECO:0000313" key="1">
    <source>
        <dbReference type="EMBL" id="GMR55421.1"/>
    </source>
</evidence>
<dbReference type="Gene3D" id="3.30.710.10">
    <property type="entry name" value="Potassium Channel Kv1.1, Chain A"/>
    <property type="match status" value="1"/>
</dbReference>
<sequence length="106" mass="12282">QEFVNLLHFLYHQSTLTDRTVPHILKLADQLNMENMLKQSEWHIFQSNGFDVVKKLLYADQYRLTSLKDHCLKSPDIIGKLKSSPEFDLLSDGTKAAICDIMMKQT</sequence>
<organism evidence="1 2">
    <name type="scientific">Pristionchus mayeri</name>
    <dbReference type="NCBI Taxonomy" id="1317129"/>
    <lineage>
        <taxon>Eukaryota</taxon>
        <taxon>Metazoa</taxon>
        <taxon>Ecdysozoa</taxon>
        <taxon>Nematoda</taxon>
        <taxon>Chromadorea</taxon>
        <taxon>Rhabditida</taxon>
        <taxon>Rhabditina</taxon>
        <taxon>Diplogasteromorpha</taxon>
        <taxon>Diplogasteroidea</taxon>
        <taxon>Neodiplogasteridae</taxon>
        <taxon>Pristionchus</taxon>
    </lineage>
</organism>
<name>A0AAN5D2Z2_9BILA</name>
<proteinExistence type="predicted"/>
<comment type="caution">
    <text evidence="1">The sequence shown here is derived from an EMBL/GenBank/DDBJ whole genome shotgun (WGS) entry which is preliminary data.</text>
</comment>
<gene>
    <name evidence="1" type="ORF">PMAYCL1PPCAC_25616</name>
</gene>
<feature type="non-terminal residue" evidence="1">
    <location>
        <position position="1"/>
    </location>
</feature>
<evidence type="ECO:0008006" key="3">
    <source>
        <dbReference type="Google" id="ProtNLM"/>
    </source>
</evidence>
<dbReference type="Proteomes" id="UP001328107">
    <property type="component" value="Unassembled WGS sequence"/>
</dbReference>